<reference evidence="1 2" key="1">
    <citation type="submission" date="2020-04" db="EMBL/GenBank/DDBJ databases">
        <authorList>
            <person name="De Canck E."/>
        </authorList>
    </citation>
    <scope>NUCLEOTIDE SEQUENCE [LARGE SCALE GENOMIC DNA]</scope>
    <source>
        <strain evidence="1 2">LMG 28688</strain>
    </source>
</reference>
<organism evidence="1 2">
    <name type="scientific">Paraburkholderia caffeinitolerans</name>
    <dbReference type="NCBI Taxonomy" id="1723730"/>
    <lineage>
        <taxon>Bacteria</taxon>
        <taxon>Pseudomonadati</taxon>
        <taxon>Pseudomonadota</taxon>
        <taxon>Betaproteobacteria</taxon>
        <taxon>Burkholderiales</taxon>
        <taxon>Burkholderiaceae</taxon>
        <taxon>Paraburkholderia</taxon>
    </lineage>
</organism>
<protein>
    <submittedName>
        <fullName evidence="1">Uncharacterized protein</fullName>
    </submittedName>
</protein>
<dbReference type="Proteomes" id="UP000494119">
    <property type="component" value="Unassembled WGS sequence"/>
</dbReference>
<name>A0A6J5FIY0_9BURK</name>
<evidence type="ECO:0000313" key="1">
    <source>
        <dbReference type="EMBL" id="CAB3779350.1"/>
    </source>
</evidence>
<gene>
    <name evidence="1" type="ORF">LMG28688_00813</name>
</gene>
<evidence type="ECO:0000313" key="2">
    <source>
        <dbReference type="Proteomes" id="UP000494119"/>
    </source>
</evidence>
<sequence>MTEEKTFTIAQLREAVILWESDVRANPDAFQSAEDTRAEPIEQCADAYMVCIGSYLDKVATQ</sequence>
<dbReference type="EMBL" id="CADIKL010000003">
    <property type="protein sequence ID" value="CAB3779350.1"/>
    <property type="molecule type" value="Genomic_DNA"/>
</dbReference>
<proteinExistence type="predicted"/>
<dbReference type="AlphaFoldDB" id="A0A6J5FIY0"/>
<keyword evidence="2" id="KW-1185">Reference proteome</keyword>
<dbReference type="RefSeq" id="WP_175194282.1">
    <property type="nucleotide sequence ID" value="NZ_CADIKL010000003.1"/>
</dbReference>
<accession>A0A6J5FIY0</accession>